<dbReference type="GO" id="GO:0016925">
    <property type="term" value="P:protein sumoylation"/>
    <property type="evidence" value="ECO:0007669"/>
    <property type="project" value="TreeGrafter"/>
</dbReference>
<keyword evidence="6" id="KW-1185">Reference proteome</keyword>
<keyword evidence="2" id="KW-0862">Zinc</keyword>
<evidence type="ECO:0000259" key="4">
    <source>
        <dbReference type="PROSITE" id="PS50089"/>
    </source>
</evidence>
<dbReference type="VEuPathDB" id="TriTrypDB:ADEAN_000702100"/>
<dbReference type="PROSITE" id="PS50089">
    <property type="entry name" value="ZF_RING_2"/>
    <property type="match status" value="1"/>
</dbReference>
<evidence type="ECO:0000256" key="2">
    <source>
        <dbReference type="PROSITE-ProRule" id="PRU00175"/>
    </source>
</evidence>
<dbReference type="GO" id="GO:0000795">
    <property type="term" value="C:synaptonemal complex"/>
    <property type="evidence" value="ECO:0007669"/>
    <property type="project" value="InterPro"/>
</dbReference>
<dbReference type="PANTHER" id="PTHR22663">
    <property type="entry name" value="RING FINGER PROTEIN NARYA-RELATED"/>
    <property type="match status" value="1"/>
</dbReference>
<dbReference type="GO" id="GO:0007131">
    <property type="term" value="P:reciprocal meiotic recombination"/>
    <property type="evidence" value="ECO:0007669"/>
    <property type="project" value="InterPro"/>
</dbReference>
<evidence type="ECO:0000313" key="5">
    <source>
        <dbReference type="EMBL" id="CAD2219513.1"/>
    </source>
</evidence>
<keyword evidence="2" id="KW-0479">Metal-binding</keyword>
<protein>
    <recommendedName>
        <fullName evidence="4">RING-type domain-containing protein</fullName>
    </recommendedName>
</protein>
<dbReference type="EMBL" id="LR877158">
    <property type="protein sequence ID" value="CAD2219513.1"/>
    <property type="molecule type" value="Genomic_DNA"/>
</dbReference>
<organism evidence="5 6">
    <name type="scientific">Angomonas deanei</name>
    <dbReference type="NCBI Taxonomy" id="59799"/>
    <lineage>
        <taxon>Eukaryota</taxon>
        <taxon>Discoba</taxon>
        <taxon>Euglenozoa</taxon>
        <taxon>Kinetoplastea</taxon>
        <taxon>Metakinetoplastina</taxon>
        <taxon>Trypanosomatida</taxon>
        <taxon>Trypanosomatidae</taxon>
        <taxon>Strigomonadinae</taxon>
        <taxon>Angomonas</taxon>
    </lineage>
</organism>
<dbReference type="GO" id="GO:0019789">
    <property type="term" value="F:SUMO transferase activity"/>
    <property type="evidence" value="ECO:0007669"/>
    <property type="project" value="InterPro"/>
</dbReference>
<dbReference type="AlphaFoldDB" id="A0A7G2CLT3"/>
<dbReference type="Proteomes" id="UP000515908">
    <property type="component" value="Chromosome 14"/>
</dbReference>
<dbReference type="InterPro" id="IPR042123">
    <property type="entry name" value="Zip3/RNF212-like"/>
</dbReference>
<feature type="compositionally biased region" description="Polar residues" evidence="3">
    <location>
        <begin position="162"/>
        <end position="183"/>
    </location>
</feature>
<keyword evidence="1" id="KW-0469">Meiosis</keyword>
<dbReference type="InterPro" id="IPR001841">
    <property type="entry name" value="Znf_RING"/>
</dbReference>
<accession>A0A7G2CLT3</accession>
<feature type="domain" description="RING-type" evidence="4">
    <location>
        <begin position="8"/>
        <end position="48"/>
    </location>
</feature>
<evidence type="ECO:0000313" key="6">
    <source>
        <dbReference type="Proteomes" id="UP000515908"/>
    </source>
</evidence>
<dbReference type="GO" id="GO:0008270">
    <property type="term" value="F:zinc ion binding"/>
    <property type="evidence" value="ECO:0007669"/>
    <property type="project" value="UniProtKB-KW"/>
</dbReference>
<evidence type="ECO:0000256" key="3">
    <source>
        <dbReference type="SAM" id="MobiDB-lite"/>
    </source>
</evidence>
<gene>
    <name evidence="5" type="ORF">ADEAN_000702100</name>
</gene>
<sequence>MPPYQPICIICLGDCDPQGVITSCNHFFCSRCNARLPPTANHACPACKKPSYGRMHLSNSSLTPLFQDVSQSFATTVKVATSQQQHAQQIVARMRGALKLLNSKYQESTEQLKQCRGSLAQSEATVQQLTQQVQRLQEELHRRGAHPSPSQHYAPPPPRDQLPNNNNNSSLHKPLGWSTTSQIAAKRVREESVPHRSEEPPAATYMTPNTCLQSPQSWWTSLPQ</sequence>
<dbReference type="GO" id="GO:0007129">
    <property type="term" value="P:homologous chromosome pairing at meiosis"/>
    <property type="evidence" value="ECO:0007669"/>
    <property type="project" value="TreeGrafter"/>
</dbReference>
<name>A0A7G2CLT3_9TRYP</name>
<feature type="compositionally biased region" description="Basic and acidic residues" evidence="3">
    <location>
        <begin position="187"/>
        <end position="199"/>
    </location>
</feature>
<evidence type="ECO:0000256" key="1">
    <source>
        <dbReference type="ARBA" id="ARBA00023254"/>
    </source>
</evidence>
<reference evidence="5 6" key="1">
    <citation type="submission" date="2020-08" db="EMBL/GenBank/DDBJ databases">
        <authorList>
            <person name="Newling K."/>
            <person name="Davey J."/>
            <person name="Forrester S."/>
        </authorList>
    </citation>
    <scope>NUCLEOTIDE SEQUENCE [LARGE SCALE GENOMIC DNA]</scope>
    <source>
        <strain evidence="6">Crithidia deanei Carvalho (ATCC PRA-265)</strain>
    </source>
</reference>
<feature type="compositionally biased region" description="Polar residues" evidence="3">
    <location>
        <begin position="206"/>
        <end position="224"/>
    </location>
</feature>
<feature type="region of interest" description="Disordered" evidence="3">
    <location>
        <begin position="136"/>
        <end position="224"/>
    </location>
</feature>
<proteinExistence type="predicted"/>
<dbReference type="PANTHER" id="PTHR22663:SF17">
    <property type="entry name" value="RING FINGER PROTEIN NARYA-RELATED"/>
    <property type="match status" value="1"/>
</dbReference>
<dbReference type="InterPro" id="IPR013083">
    <property type="entry name" value="Znf_RING/FYVE/PHD"/>
</dbReference>
<dbReference type="Gene3D" id="3.30.40.10">
    <property type="entry name" value="Zinc/RING finger domain, C3HC4 (zinc finger)"/>
    <property type="match status" value="1"/>
</dbReference>
<keyword evidence="2" id="KW-0863">Zinc-finger</keyword>
<dbReference type="SUPFAM" id="SSF57850">
    <property type="entry name" value="RING/U-box"/>
    <property type="match status" value="1"/>
</dbReference>